<comment type="caution">
    <text evidence="2">The sequence shown here is derived from an EMBL/GenBank/DDBJ whole genome shotgun (WGS) entry which is preliminary data.</text>
</comment>
<organism evidence="2 3">
    <name type="scientific">Kordia aestuariivivens</name>
    <dbReference type="NCBI Taxonomy" id="2759037"/>
    <lineage>
        <taxon>Bacteria</taxon>
        <taxon>Pseudomonadati</taxon>
        <taxon>Bacteroidota</taxon>
        <taxon>Flavobacteriia</taxon>
        <taxon>Flavobacteriales</taxon>
        <taxon>Flavobacteriaceae</taxon>
        <taxon>Kordia</taxon>
    </lineage>
</organism>
<gene>
    <name evidence="2" type="ORF">H2O64_23785</name>
</gene>
<feature type="chain" id="PRO_5045046509" description="Ig-like domain-containing protein" evidence="1">
    <location>
        <begin position="20"/>
        <end position="839"/>
    </location>
</feature>
<evidence type="ECO:0008006" key="4">
    <source>
        <dbReference type="Google" id="ProtNLM"/>
    </source>
</evidence>
<proteinExistence type="predicted"/>
<sequence length="839" mass="91331">MKKKFLFILLIVLSFNAVSQTVCNVSFVYGDAGDNRFSNVFFDEQNNTFYASGRSNGRASFNRIDAQGTMLWTKEYQGISATFTKIVKAPNGDFLLFANPNENFLVVRVDSLGNIIWSRTYSSGRERQGKLIASINDTYIIAGWFSPGGSQDDALVTRIDGTGNIIWSKRYSNHDDQLGGITSNGNGGVVMTGGLHIGGGDLNFFVAEIDVDGNAVNMKEFDLSIRDDYPDIIRTSDGGYLVSGATVIGDWHVFTMKLNPDLSINWVKRFLNNRPSNAILSLTEDINNNFHIATRTNNIATNTPIIVSYDALGNLLQSKSFNGLPWIRANATAGIAGLHLWATPTAASLGQFGSNDGFLEFTDLSIDSCNAFDYPITEAVDTWTTFNWTPTITNFTLGVTINNFTAIDNSYMSNIICGIASSIELGNDVTLCVNEMITLDATVNATATYVWYQDSVELVGQTNPTLDVTTSGVYEVDVIVSPDCTINDSITIQFTNGPVANQPTDLVACDLDGNGVETFDLSLQIPQILDTQNPADFNITFHANQTDANDDLNPLPTMYNGADSETIFVRIESSQVGSNCHSTTMFQLFFNALPVANQPSNIVTCDLDNNGFEIFDLSTQEATILGTQNAADFNITFHNLLTDAVNDINPVATMYNGTNGETIFVRIESTEAGNTCFNTISFDLLFDNPPIVTTPTDLNVCDETPFDGITQIDLNVKSAEIIGTLTGVSVQYYTSQADAASNTNPLASPYTNTSTPETIYVRVENGTTGCFSVTNFDIIVSEAPGVFPTTPLEYCDTDNDGFGIFNIRSTENQITGGMLMDIAVTYHETPEDADNDVNP</sequence>
<keyword evidence="1" id="KW-0732">Signal</keyword>
<feature type="non-terminal residue" evidence="2">
    <location>
        <position position="839"/>
    </location>
</feature>
<feature type="signal peptide" evidence="1">
    <location>
        <begin position="1"/>
        <end position="19"/>
    </location>
</feature>
<dbReference type="SUPFAM" id="SSF50998">
    <property type="entry name" value="Quinoprotein alcohol dehydrogenase-like"/>
    <property type="match status" value="1"/>
</dbReference>
<reference evidence="2 3" key="1">
    <citation type="submission" date="2020-07" db="EMBL/GenBank/DDBJ databases">
        <title>Description of Kordia aestuariivivens sp. nov., isolated from a tidal flat.</title>
        <authorList>
            <person name="Park S."/>
            <person name="Yoon J.-H."/>
        </authorList>
    </citation>
    <scope>NUCLEOTIDE SEQUENCE [LARGE SCALE GENOMIC DNA]</scope>
    <source>
        <strain evidence="2 3">YSTF-M3</strain>
    </source>
</reference>
<dbReference type="EMBL" id="JACGWS010000027">
    <property type="protein sequence ID" value="MBC8757709.1"/>
    <property type="molecule type" value="Genomic_DNA"/>
</dbReference>
<evidence type="ECO:0000313" key="3">
    <source>
        <dbReference type="Proteomes" id="UP000619238"/>
    </source>
</evidence>
<dbReference type="InterPro" id="IPR011047">
    <property type="entry name" value="Quinoprotein_ADH-like_sf"/>
</dbReference>
<keyword evidence="3" id="KW-1185">Reference proteome</keyword>
<dbReference type="PANTHER" id="PTHR42754:SF1">
    <property type="entry name" value="LIPOPROTEIN"/>
    <property type="match status" value="1"/>
</dbReference>
<dbReference type="Proteomes" id="UP000619238">
    <property type="component" value="Unassembled WGS sequence"/>
</dbReference>
<accession>A0ABR7QGK5</accession>
<dbReference type="PANTHER" id="PTHR42754">
    <property type="entry name" value="ENDOGLUCANASE"/>
    <property type="match status" value="1"/>
</dbReference>
<evidence type="ECO:0000313" key="2">
    <source>
        <dbReference type="EMBL" id="MBC8757709.1"/>
    </source>
</evidence>
<evidence type="ECO:0000256" key="1">
    <source>
        <dbReference type="SAM" id="SignalP"/>
    </source>
</evidence>
<protein>
    <recommendedName>
        <fullName evidence="4">Ig-like domain-containing protein</fullName>
    </recommendedName>
</protein>
<name>A0ABR7QGK5_9FLAO</name>